<evidence type="ECO:0000313" key="2">
    <source>
        <dbReference type="Proteomes" id="UP000564704"/>
    </source>
</evidence>
<name>A0A844D0D3_9RHOB</name>
<dbReference type="Proteomes" id="UP000564704">
    <property type="component" value="Unassembled WGS sequence"/>
</dbReference>
<accession>A0A844D0D3</accession>
<dbReference type="AlphaFoldDB" id="A0A844D0D3"/>
<dbReference type="EMBL" id="SZWE01000001">
    <property type="protein sequence ID" value="MRU16290.1"/>
    <property type="molecule type" value="Genomic_DNA"/>
</dbReference>
<evidence type="ECO:0000313" key="1">
    <source>
        <dbReference type="EMBL" id="MRU16290.1"/>
    </source>
</evidence>
<reference evidence="1 2" key="1">
    <citation type="submission" date="2019-05" db="EMBL/GenBank/DDBJ databases">
        <title>Roseovarius bejariae sp. nov., a moderately halophylic bacterium isolated from a saline soil in Rambla Salada (Murcia).</title>
        <authorList>
            <person name="Castro D.J."/>
            <person name="Gomez-Altuve A."/>
            <person name="Reina J.C."/>
            <person name="Rodriguez M."/>
            <person name="Sampedro I."/>
            <person name="Llamas I."/>
            <person name="Martinez-Checa F."/>
        </authorList>
    </citation>
    <scope>NUCLEOTIDE SEQUENCE [LARGE SCALE GENOMIC DNA]</scope>
    <source>
        <strain evidence="1 2">A21</strain>
    </source>
</reference>
<dbReference type="OrthoDB" id="7658488at2"/>
<comment type="caution">
    <text evidence="1">The sequence shown here is derived from an EMBL/GenBank/DDBJ whole genome shotgun (WGS) entry which is preliminary data.</text>
</comment>
<sequence>MTTILPNEVQAGLDLARKRALKASSRLAIEAGDRRLKVLRRWDGGFAVEAEEVPHLRGLVDLYDGPRHLSRCLIVASEEEGGEIRYDVKQMTAAADEQPLDYVRAEDAPVGLIEQYAGN</sequence>
<protein>
    <submittedName>
        <fullName evidence="1">Uncharacterized protein</fullName>
    </submittedName>
</protein>
<gene>
    <name evidence="1" type="ORF">FDP25_12680</name>
</gene>
<keyword evidence="2" id="KW-1185">Reference proteome</keyword>
<proteinExistence type="predicted"/>
<dbReference type="RefSeq" id="WP_154152268.1">
    <property type="nucleotide sequence ID" value="NZ_SZWE01000001.1"/>
</dbReference>
<organism evidence="1 2">
    <name type="scientific">Roseovarius bejariae</name>
    <dbReference type="NCBI Taxonomy" id="2576383"/>
    <lineage>
        <taxon>Bacteria</taxon>
        <taxon>Pseudomonadati</taxon>
        <taxon>Pseudomonadota</taxon>
        <taxon>Alphaproteobacteria</taxon>
        <taxon>Rhodobacterales</taxon>
        <taxon>Roseobacteraceae</taxon>
        <taxon>Roseovarius</taxon>
    </lineage>
</organism>